<dbReference type="EMBL" id="JAGTXO010000003">
    <property type="protein sequence ID" value="KAG8468982.1"/>
    <property type="molecule type" value="Genomic_DNA"/>
</dbReference>
<dbReference type="SUPFAM" id="SSF109910">
    <property type="entry name" value="YgfY-like"/>
    <property type="match status" value="1"/>
</dbReference>
<evidence type="ECO:0000256" key="2">
    <source>
        <dbReference type="ARBA" id="ARBA00023186"/>
    </source>
</evidence>
<dbReference type="InterPro" id="IPR036714">
    <property type="entry name" value="SDH_sf"/>
</dbReference>
<dbReference type="GO" id="GO:0006099">
    <property type="term" value="P:tricarboxylic acid cycle"/>
    <property type="evidence" value="ECO:0007669"/>
    <property type="project" value="TreeGrafter"/>
</dbReference>
<dbReference type="GO" id="GO:0005739">
    <property type="term" value="C:mitochondrion"/>
    <property type="evidence" value="ECO:0007669"/>
    <property type="project" value="TreeGrafter"/>
</dbReference>
<organism evidence="3 4">
    <name type="scientific">Diacronema lutheri</name>
    <name type="common">Unicellular marine alga</name>
    <name type="synonym">Monochrysis lutheri</name>
    <dbReference type="NCBI Taxonomy" id="2081491"/>
    <lineage>
        <taxon>Eukaryota</taxon>
        <taxon>Haptista</taxon>
        <taxon>Haptophyta</taxon>
        <taxon>Pavlovophyceae</taxon>
        <taxon>Pavlovales</taxon>
        <taxon>Pavlovaceae</taxon>
        <taxon>Diacronema</taxon>
    </lineage>
</organism>
<keyword evidence="4" id="KW-1185">Reference proteome</keyword>
<evidence type="ECO:0000313" key="3">
    <source>
        <dbReference type="EMBL" id="KAG8468982.1"/>
    </source>
</evidence>
<dbReference type="OMA" id="WLEMDIM"/>
<evidence type="ECO:0000256" key="1">
    <source>
        <dbReference type="ARBA" id="ARBA00023128"/>
    </source>
</evidence>
<dbReference type="PANTHER" id="PTHR12469">
    <property type="entry name" value="PROTEIN EMI5 HOMOLOG, MITOCHONDRIAL"/>
    <property type="match status" value="1"/>
</dbReference>
<accession>A0A8J6CBP4</accession>
<dbReference type="Pfam" id="PF03937">
    <property type="entry name" value="Sdh5"/>
    <property type="match status" value="1"/>
</dbReference>
<dbReference type="OrthoDB" id="284292at2759"/>
<dbReference type="GO" id="GO:0034553">
    <property type="term" value="P:mitochondrial respiratory chain complex II assembly"/>
    <property type="evidence" value="ECO:0007669"/>
    <property type="project" value="TreeGrafter"/>
</dbReference>
<evidence type="ECO:0000313" key="4">
    <source>
        <dbReference type="Proteomes" id="UP000751190"/>
    </source>
</evidence>
<dbReference type="AlphaFoldDB" id="A0A8J6CBP4"/>
<protein>
    <recommendedName>
        <fullName evidence="5">Succinate dehydrogenase assembly factor 2, mitochondrial</fullName>
    </recommendedName>
</protein>
<dbReference type="InterPro" id="IPR005631">
    <property type="entry name" value="SDH"/>
</dbReference>
<comment type="caution">
    <text evidence="3">The sequence shown here is derived from an EMBL/GenBank/DDBJ whole genome shotgun (WGS) entry which is preliminary data.</text>
</comment>
<dbReference type="Proteomes" id="UP000751190">
    <property type="component" value="Unassembled WGS sequence"/>
</dbReference>
<sequence length="149" mass="16557">MLLRGMLARSAAKRAASIGTAMSAPRLAVFARANQQASADSNAFAADDKLRRALLYRSKQRGWLEMDIMLGNWASKNLHGLDGEHLAQFGAVLNQENPELFKWLTGQAPVPPEADSDVMRRIIADLRDQMNEYTSVKSPKGSWEGKVWE</sequence>
<evidence type="ECO:0008006" key="5">
    <source>
        <dbReference type="Google" id="ProtNLM"/>
    </source>
</evidence>
<keyword evidence="1" id="KW-0496">Mitochondrion</keyword>
<dbReference type="Gene3D" id="1.10.150.250">
    <property type="entry name" value="Flavinator of succinate dehydrogenase"/>
    <property type="match status" value="1"/>
</dbReference>
<proteinExistence type="predicted"/>
<reference evidence="3" key="1">
    <citation type="submission" date="2021-05" db="EMBL/GenBank/DDBJ databases">
        <title>The genome of the haptophyte Pavlova lutheri (Diacronema luteri, Pavlovales) - a model for lipid biosynthesis in eukaryotic algae.</title>
        <authorList>
            <person name="Hulatt C.J."/>
            <person name="Posewitz M.C."/>
        </authorList>
    </citation>
    <scope>NUCLEOTIDE SEQUENCE</scope>
    <source>
        <strain evidence="3">NIVA-4/92</strain>
    </source>
</reference>
<dbReference type="GO" id="GO:0006121">
    <property type="term" value="P:mitochondrial electron transport, succinate to ubiquinone"/>
    <property type="evidence" value="ECO:0007669"/>
    <property type="project" value="TreeGrafter"/>
</dbReference>
<gene>
    <name evidence="3" type="ORF">KFE25_007500</name>
</gene>
<name>A0A8J6CBP4_DIALT</name>
<keyword evidence="2" id="KW-0143">Chaperone</keyword>
<dbReference type="PANTHER" id="PTHR12469:SF2">
    <property type="entry name" value="SUCCINATE DEHYDROGENASE ASSEMBLY FACTOR 2, MITOCHONDRIAL"/>
    <property type="match status" value="1"/>
</dbReference>
<dbReference type="FunFam" id="1.10.150.250:FF:000004">
    <property type="entry name" value="Succinate dehydrogenase assembly factor 2, mitochondrial"/>
    <property type="match status" value="1"/>
</dbReference>